<dbReference type="OrthoDB" id="2922289at2759"/>
<dbReference type="Proteomes" id="UP000481861">
    <property type="component" value="Unassembled WGS sequence"/>
</dbReference>
<name>A0A7C8M7W3_9PLEO</name>
<accession>A0A7C8M7W3</accession>
<sequence>MISGGLRSASVRGIRARPGKALDASGPKFLRGRWTKKTKEQRKKNLLEAWPAMSPIHRPDFHAFHRDSARQGRNSTGFREAYLWPYINQQNLSSGRTLLLLLNAQGRNPPIAFLYADLESALVGHRTGRSLLAGDGLEALEIQEKLLDFLVSVTKIIMKDKGPDFADESFPVLPPLMALRMDDSEWQSVPALAAQAPYMSPQAVDLLKLKDLVSARLSAAKDHILSLREDPSYFAACVKDWFEHTPYCVPDNHGKVHHHVASAVSRNTYWWETLLLQLDSVIALDRMYIEKQLETEEELPGYVEALQMLKHILIGPMERCFFSHIKEQFPSSPPMRHLFERQVGPNGVVALRYRHAVNRSMWDIKDYLLWLFMVLYQPGSAGRQESQKLQDIGNLAVELERRMQMNPKEKERVTTLLAGTVSDIGLKEELVHQLQRYRPLIFLDEHGDRRMAARERELANGPWADNLDSSLRAISGALMPDEIPLGRRGYLAVQNFKYPNTKRRTKENVALMQSAERNLDALWLKVDQHLQEKLDSTAYQVWARLSPKQDEIRRTEDWCEPEPLRLRADLQIPSVLQDFKELDLERQRRTEETIAANNAANTTPAPKTKSRGLPGPEIPQRAAIDAPEVAPQPTAPPPPRFTLKKRALKVFATIFHNLEQADQPGEIAWLDFLYAMAQTGFAPEKLYGSVWQFTPDAVKFGVERSIQFHEPHPHGKIPYFNAKRIGRRLNRAYGWHGAMFVAE</sequence>
<dbReference type="PANTHER" id="PTHR40788">
    <property type="entry name" value="CLR5 DOMAIN-CONTAINING PROTEIN-RELATED"/>
    <property type="match status" value="1"/>
</dbReference>
<comment type="caution">
    <text evidence="2">The sequence shown here is derived from an EMBL/GenBank/DDBJ whole genome shotgun (WGS) entry which is preliminary data.</text>
</comment>
<reference evidence="2 3" key="1">
    <citation type="submission" date="2020-01" db="EMBL/GenBank/DDBJ databases">
        <authorList>
            <consortium name="DOE Joint Genome Institute"/>
            <person name="Haridas S."/>
            <person name="Albert R."/>
            <person name="Binder M."/>
            <person name="Bloem J."/>
            <person name="Labutti K."/>
            <person name="Salamov A."/>
            <person name="Andreopoulos B."/>
            <person name="Baker S.E."/>
            <person name="Barry K."/>
            <person name="Bills G."/>
            <person name="Bluhm B.H."/>
            <person name="Cannon C."/>
            <person name="Castanera R."/>
            <person name="Culley D.E."/>
            <person name="Daum C."/>
            <person name="Ezra D."/>
            <person name="Gonzalez J.B."/>
            <person name="Henrissat B."/>
            <person name="Kuo A."/>
            <person name="Liang C."/>
            <person name="Lipzen A."/>
            <person name="Lutzoni F."/>
            <person name="Magnuson J."/>
            <person name="Mondo S."/>
            <person name="Nolan M."/>
            <person name="Ohm R."/>
            <person name="Pangilinan J."/>
            <person name="Park H.-J.H."/>
            <person name="Ramirez L."/>
            <person name="Alfaro M."/>
            <person name="Sun H."/>
            <person name="Tritt A."/>
            <person name="Yoshinaga Y."/>
            <person name="Zwiers L.-H.L."/>
            <person name="Turgeon B.G."/>
            <person name="Goodwin S.B."/>
            <person name="Spatafora J.W."/>
            <person name="Crous P.W."/>
            <person name="Grigoriev I.V."/>
        </authorList>
    </citation>
    <scope>NUCLEOTIDE SEQUENCE [LARGE SCALE GENOMIC DNA]</scope>
    <source>
        <strain evidence="2 3">CBS 611.86</strain>
    </source>
</reference>
<feature type="region of interest" description="Disordered" evidence="1">
    <location>
        <begin position="592"/>
        <end position="619"/>
    </location>
</feature>
<evidence type="ECO:0000313" key="2">
    <source>
        <dbReference type="EMBL" id="KAF2871079.1"/>
    </source>
</evidence>
<evidence type="ECO:0000313" key="3">
    <source>
        <dbReference type="Proteomes" id="UP000481861"/>
    </source>
</evidence>
<protein>
    <submittedName>
        <fullName evidence="2">Uncharacterized protein</fullName>
    </submittedName>
</protein>
<proteinExistence type="predicted"/>
<dbReference type="EMBL" id="JAADJZ010000012">
    <property type="protein sequence ID" value="KAF2871079.1"/>
    <property type="molecule type" value="Genomic_DNA"/>
</dbReference>
<gene>
    <name evidence="2" type="ORF">BDV95DRAFT_594981</name>
</gene>
<feature type="compositionally biased region" description="Low complexity" evidence="1">
    <location>
        <begin position="595"/>
        <end position="607"/>
    </location>
</feature>
<dbReference type="PANTHER" id="PTHR40788:SF2">
    <property type="entry name" value="CLR5 DOMAIN-CONTAINING PROTEIN"/>
    <property type="match status" value="1"/>
</dbReference>
<keyword evidence="3" id="KW-1185">Reference proteome</keyword>
<organism evidence="2 3">
    <name type="scientific">Massariosphaeria phaeospora</name>
    <dbReference type="NCBI Taxonomy" id="100035"/>
    <lineage>
        <taxon>Eukaryota</taxon>
        <taxon>Fungi</taxon>
        <taxon>Dikarya</taxon>
        <taxon>Ascomycota</taxon>
        <taxon>Pezizomycotina</taxon>
        <taxon>Dothideomycetes</taxon>
        <taxon>Pleosporomycetidae</taxon>
        <taxon>Pleosporales</taxon>
        <taxon>Pleosporales incertae sedis</taxon>
        <taxon>Massariosphaeria</taxon>
    </lineage>
</organism>
<evidence type="ECO:0000256" key="1">
    <source>
        <dbReference type="SAM" id="MobiDB-lite"/>
    </source>
</evidence>
<dbReference type="AlphaFoldDB" id="A0A7C8M7W3"/>